<dbReference type="AlphaFoldDB" id="A0A381FQ83"/>
<dbReference type="Pfam" id="PF01381">
    <property type="entry name" value="HTH_3"/>
    <property type="match status" value="1"/>
</dbReference>
<name>A0A381FQ83_9FLAO</name>
<gene>
    <name evidence="2" type="ORF">NCTC13532_04376</name>
</gene>
<evidence type="ECO:0000313" key="2">
    <source>
        <dbReference type="EMBL" id="SUX48765.1"/>
    </source>
</evidence>
<dbReference type="RefSeq" id="WP_115621772.1">
    <property type="nucleotide sequence ID" value="NZ_UFVR01000004.1"/>
</dbReference>
<protein>
    <submittedName>
        <fullName evidence="2">Predicted transcription regulator containing HTH domain</fullName>
    </submittedName>
</protein>
<dbReference type="GO" id="GO:0003677">
    <property type="term" value="F:DNA binding"/>
    <property type="evidence" value="ECO:0007669"/>
    <property type="project" value="InterPro"/>
</dbReference>
<accession>A0A381FQ83</accession>
<dbReference type="EMBL" id="UFVR01000004">
    <property type="protein sequence ID" value="SUX48765.1"/>
    <property type="molecule type" value="Genomic_DNA"/>
</dbReference>
<evidence type="ECO:0000259" key="1">
    <source>
        <dbReference type="PROSITE" id="PS50943"/>
    </source>
</evidence>
<sequence length="187" mass="21899">MKTADFDIEKIVKRGAITNELDYERALIADRKLRILSKENSHFKNVRNNLRDLIEQYESLEWDDLESITDKKVIESNKFEKIAEMERVFIEARKSEIKDKLKELNLTQQDLAKILGHKSKTHMSELMNGIKPFTLRDLIIINRIFKVNMNKLLPLFLSNDDQIKLKEAVKSINSPNLKLKSDDLILC</sequence>
<proteinExistence type="predicted"/>
<dbReference type="SUPFAM" id="SSF47413">
    <property type="entry name" value="lambda repressor-like DNA-binding domains"/>
    <property type="match status" value="1"/>
</dbReference>
<dbReference type="PROSITE" id="PS50943">
    <property type="entry name" value="HTH_CROC1"/>
    <property type="match status" value="1"/>
</dbReference>
<feature type="domain" description="HTH cro/C1-type" evidence="1">
    <location>
        <begin position="97"/>
        <end position="152"/>
    </location>
</feature>
<dbReference type="InterPro" id="IPR010982">
    <property type="entry name" value="Lambda_DNA-bd_dom_sf"/>
</dbReference>
<organism evidence="2 3">
    <name type="scientific">Chryseobacterium indoltheticum</name>
    <dbReference type="NCBI Taxonomy" id="254"/>
    <lineage>
        <taxon>Bacteria</taxon>
        <taxon>Pseudomonadati</taxon>
        <taxon>Bacteroidota</taxon>
        <taxon>Flavobacteriia</taxon>
        <taxon>Flavobacteriales</taxon>
        <taxon>Weeksellaceae</taxon>
        <taxon>Chryseobacterium group</taxon>
        <taxon>Chryseobacterium</taxon>
    </lineage>
</organism>
<dbReference type="SMART" id="SM00530">
    <property type="entry name" value="HTH_XRE"/>
    <property type="match status" value="1"/>
</dbReference>
<dbReference type="Proteomes" id="UP000254282">
    <property type="component" value="Unassembled WGS sequence"/>
</dbReference>
<dbReference type="InterPro" id="IPR001387">
    <property type="entry name" value="Cro/C1-type_HTH"/>
</dbReference>
<dbReference type="CDD" id="cd00093">
    <property type="entry name" value="HTH_XRE"/>
    <property type="match status" value="1"/>
</dbReference>
<reference evidence="2 3" key="1">
    <citation type="submission" date="2018-06" db="EMBL/GenBank/DDBJ databases">
        <authorList>
            <consortium name="Pathogen Informatics"/>
            <person name="Doyle S."/>
        </authorList>
    </citation>
    <scope>NUCLEOTIDE SEQUENCE [LARGE SCALE GENOMIC DNA]</scope>
    <source>
        <strain evidence="2 3">NCTC13532</strain>
    </source>
</reference>
<evidence type="ECO:0000313" key="3">
    <source>
        <dbReference type="Proteomes" id="UP000254282"/>
    </source>
</evidence>
<dbReference type="Gene3D" id="1.10.260.40">
    <property type="entry name" value="lambda repressor-like DNA-binding domains"/>
    <property type="match status" value="1"/>
</dbReference>